<evidence type="ECO:0000313" key="2">
    <source>
        <dbReference type="Proteomes" id="UP000002698"/>
    </source>
</evidence>
<keyword evidence="2" id="KW-1185">Reference proteome</keyword>
<dbReference type="SUPFAM" id="SSF52402">
    <property type="entry name" value="Adenine nucleotide alpha hydrolases-like"/>
    <property type="match status" value="1"/>
</dbReference>
<gene>
    <name evidence="1" type="ordered locus">NP_6262A</name>
</gene>
<geneLocation type="plasmid" evidence="1 2">
    <name>PL131</name>
</geneLocation>
<dbReference type="AlphaFoldDB" id="Q3ILV9"/>
<accession>Q3ILV9</accession>
<evidence type="ECO:0000313" key="1">
    <source>
        <dbReference type="EMBL" id="CAI50911.1"/>
    </source>
</evidence>
<dbReference type="OrthoDB" id="157328at2157"/>
<organism evidence="1 2">
    <name type="scientific">Natronomonas pharaonis (strain ATCC 35678 / DSM 2160 / CIP 103997 / JCM 8858 / NBRC 14720 / NCIMB 2260 / Gabara)</name>
    <name type="common">Halobacterium pharaonis</name>
    <dbReference type="NCBI Taxonomy" id="348780"/>
    <lineage>
        <taxon>Archaea</taxon>
        <taxon>Methanobacteriati</taxon>
        <taxon>Methanobacteriota</taxon>
        <taxon>Stenosarchaea group</taxon>
        <taxon>Halobacteria</taxon>
        <taxon>Halobacteriales</taxon>
        <taxon>Natronomonadaceae</taxon>
        <taxon>Natronomonas</taxon>
    </lineage>
</organism>
<dbReference type="GeneID" id="3694659"/>
<dbReference type="HOGENOM" id="CLU_101252_0_0_2"/>
<keyword evidence="1" id="KW-0614">Plasmid</keyword>
<dbReference type="CDD" id="cd00293">
    <property type="entry name" value="USP-like"/>
    <property type="match status" value="1"/>
</dbReference>
<reference evidence="1 2" key="1">
    <citation type="journal article" date="2005" name="Genome Res.">
        <title>Living with two extremes: conclusions from the genome sequence of Natronomonas pharaonis.</title>
        <authorList>
            <person name="Falb M."/>
            <person name="Pfeiffer F."/>
            <person name="Palm P."/>
            <person name="Rodewald K."/>
            <person name="Hickmann V."/>
            <person name="Tittor J."/>
            <person name="Oesterhelt D."/>
        </authorList>
    </citation>
    <scope>NUCLEOTIDE SEQUENCE [LARGE SCALE GENOMIC DNA]</scope>
    <source>
        <strain evidence="2">ATCC 35678 / DSM 2160 / CIP 103997 / JCM 8858 / NBRC 14720 / NCIMB 2260 / Gabara</strain>
    </source>
</reference>
<dbReference type="RefSeq" id="WP_011324508.1">
    <property type="nucleotide sequence ID" value="NC_007427.1"/>
</dbReference>
<dbReference type="EnsemblBacteria" id="CAI50911">
    <property type="protein sequence ID" value="CAI50911"/>
    <property type="gene ID" value="NP_6262A"/>
</dbReference>
<proteinExistence type="predicted"/>
<protein>
    <submittedName>
        <fullName evidence="1">UspA domain protein</fullName>
    </submittedName>
</protein>
<dbReference type="Gene3D" id="3.40.50.12370">
    <property type="match status" value="1"/>
</dbReference>
<dbReference type="Proteomes" id="UP000002698">
    <property type="component" value="Plasmid PL131"/>
</dbReference>
<dbReference type="EMBL" id="CR936258">
    <property type="protein sequence ID" value="CAI50911.1"/>
    <property type="molecule type" value="Genomic_DNA"/>
</dbReference>
<dbReference type="KEGG" id="nph:NP_6262A"/>
<name>Q3ILV9_NATPD</name>
<sequence>MPLSTDSTILVPVDVSEPATPSQGVVDLLESVNVVLLGYFPVPDQTVPAQLKETRTEQAESRLVEAASRFSGGNGTLTTKLVFTHDRQDPIDRIAAEKQCDAVMIPGDGNGINRILVPLRGDRNLDRILGVVVTLLQNSDSSVTLSHTVGEEGDRGRGESVLEKAATQLLDEGIEPDRIERRIVECDDVPADIVGASDQFDLLVLGETEPSLRERIFGARLRTISQEVASPTLVVRNPNGTSEE</sequence>